<evidence type="ECO:0000313" key="1">
    <source>
        <dbReference type="EMBL" id="ASS94714.1"/>
    </source>
</evidence>
<protein>
    <submittedName>
        <fullName evidence="1">Uracil-DNA glycosylase</fullName>
    </submittedName>
</protein>
<dbReference type="Proteomes" id="UP000214618">
    <property type="component" value="Chromosome"/>
</dbReference>
<gene>
    <name evidence="1" type="ORF">BS1321_12780</name>
</gene>
<proteinExistence type="predicted"/>
<sequence>MIGKSRTDDMGKKMKRVNCMACRHFYITWDSSFPKGRRAFQFKTSNQPSRDVFHSSGQPCLKFQAN</sequence>
<reference evidence="1 2" key="1">
    <citation type="submission" date="2016-10" db="EMBL/GenBank/DDBJ databases">
        <title>The whole genome sequencing and assembly of Bacillus simplex DSM 1321 strain.</title>
        <authorList>
            <person name="Park M.-K."/>
            <person name="Lee Y.-J."/>
            <person name="Yi H."/>
            <person name="Bahn Y.-S."/>
            <person name="Kim J.F."/>
            <person name="Lee D.-W."/>
        </authorList>
    </citation>
    <scope>NUCLEOTIDE SEQUENCE [LARGE SCALE GENOMIC DNA]</scope>
    <source>
        <strain evidence="1 2">DSM 1321</strain>
    </source>
</reference>
<dbReference type="OrthoDB" id="9807346at2"/>
<dbReference type="EMBL" id="CP017704">
    <property type="protein sequence ID" value="ASS94714.1"/>
    <property type="molecule type" value="Genomic_DNA"/>
</dbReference>
<dbReference type="AlphaFoldDB" id="A0A223EHH8"/>
<accession>A0A223EHH8</accession>
<organism evidence="1 2">
    <name type="scientific">Peribacillus simplex NBRC 15720 = DSM 1321</name>
    <dbReference type="NCBI Taxonomy" id="1349754"/>
    <lineage>
        <taxon>Bacteria</taxon>
        <taxon>Bacillati</taxon>
        <taxon>Bacillota</taxon>
        <taxon>Bacilli</taxon>
        <taxon>Bacillales</taxon>
        <taxon>Bacillaceae</taxon>
        <taxon>Peribacillus</taxon>
    </lineage>
</organism>
<evidence type="ECO:0000313" key="2">
    <source>
        <dbReference type="Proteomes" id="UP000214618"/>
    </source>
</evidence>
<name>A0A223EHH8_9BACI</name>